<feature type="transmembrane region" description="Helical" evidence="8">
    <location>
        <begin position="25"/>
        <end position="46"/>
    </location>
</feature>
<keyword evidence="3" id="KW-1003">Cell membrane</keyword>
<dbReference type="CDD" id="cd00386">
    <property type="entry name" value="Heme_Cu_Oxidase_III_like"/>
    <property type="match status" value="1"/>
</dbReference>
<evidence type="ECO:0000256" key="4">
    <source>
        <dbReference type="ARBA" id="ARBA00022692"/>
    </source>
</evidence>
<accession>A0ABD5YK60</accession>
<gene>
    <name evidence="10" type="ORF">ACFQL7_05060</name>
</gene>
<sequence>MTGSTTHVDDTDGTEDANEHSRWPIVAAIGVAGLYFGTALALVGLASDVIPYVVGLVIAGSGIVVAITGLGGWLDQAYISQYWRQQISERKHESYEATMGLFLTTDAATFGAGFVYYFFIRVGGWPPSDLPNLLSSILLVNTAMLVASSFTLYAAHKSLERGLRKRFLGLLGVTIVLGGAFVAGQVYEYYGFIVEQGFTLTSGIFGSAFFGLTGLHGLHVTLGVILLSIIFIRAVLGQYSDHRDTSIVTISLYWHFVDVVWLFLVVVLYLGASIGS</sequence>
<dbReference type="PANTHER" id="PTHR11403:SF2">
    <property type="entry name" value="CYTOCHROME BO(3) UBIQUINOL OXIDASE SUBUNIT 3"/>
    <property type="match status" value="1"/>
</dbReference>
<evidence type="ECO:0000256" key="5">
    <source>
        <dbReference type="ARBA" id="ARBA00022989"/>
    </source>
</evidence>
<feature type="transmembrane region" description="Helical" evidence="8">
    <location>
        <begin position="207"/>
        <end position="232"/>
    </location>
</feature>
<dbReference type="Gene3D" id="1.20.120.80">
    <property type="entry name" value="Cytochrome c oxidase, subunit III, four-helix bundle"/>
    <property type="match status" value="1"/>
</dbReference>
<keyword evidence="4 7" id="KW-0812">Transmembrane</keyword>
<reference evidence="10 11" key="1">
    <citation type="journal article" date="2019" name="Int. J. Syst. Evol. Microbiol.">
        <title>The Global Catalogue of Microorganisms (GCM) 10K type strain sequencing project: providing services to taxonomists for standard genome sequencing and annotation.</title>
        <authorList>
            <consortium name="The Broad Institute Genomics Platform"/>
            <consortium name="The Broad Institute Genome Sequencing Center for Infectious Disease"/>
            <person name="Wu L."/>
            <person name="Ma J."/>
        </authorList>
    </citation>
    <scope>NUCLEOTIDE SEQUENCE [LARGE SCALE GENOMIC DNA]</scope>
    <source>
        <strain evidence="10 11">RDMS1</strain>
    </source>
</reference>
<organism evidence="10 11">
    <name type="scientific">Halocatena marina</name>
    <dbReference type="NCBI Taxonomy" id="2934937"/>
    <lineage>
        <taxon>Archaea</taxon>
        <taxon>Methanobacteriati</taxon>
        <taxon>Methanobacteriota</taxon>
        <taxon>Stenosarchaea group</taxon>
        <taxon>Halobacteria</taxon>
        <taxon>Halobacteriales</taxon>
        <taxon>Natronomonadaceae</taxon>
        <taxon>Halocatena</taxon>
    </lineage>
</organism>
<comment type="caution">
    <text evidence="10">The sequence shown here is derived from an EMBL/GenBank/DDBJ whole genome shotgun (WGS) entry which is preliminary data.</text>
</comment>
<dbReference type="InterPro" id="IPR035973">
    <property type="entry name" value="Cyt_c_oxidase_su3-like_sf"/>
</dbReference>
<evidence type="ECO:0000259" key="9">
    <source>
        <dbReference type="PROSITE" id="PS50253"/>
    </source>
</evidence>
<comment type="similarity">
    <text evidence="2 7">Belongs to the cytochrome c oxidase subunit 3 family.</text>
</comment>
<feature type="transmembrane region" description="Helical" evidence="8">
    <location>
        <begin position="52"/>
        <end position="74"/>
    </location>
</feature>
<dbReference type="PANTHER" id="PTHR11403">
    <property type="entry name" value="CYTOCHROME C OXIDASE SUBUNIT III"/>
    <property type="match status" value="1"/>
</dbReference>
<dbReference type="AlphaFoldDB" id="A0ABD5YK60"/>
<dbReference type="InterPro" id="IPR013833">
    <property type="entry name" value="Cyt_c_oxidase_su3_a-hlx"/>
</dbReference>
<dbReference type="RefSeq" id="WP_248905288.1">
    <property type="nucleotide sequence ID" value="NZ_CP109979.1"/>
</dbReference>
<evidence type="ECO:0000256" key="8">
    <source>
        <dbReference type="SAM" id="Phobius"/>
    </source>
</evidence>
<dbReference type="SUPFAM" id="SSF81452">
    <property type="entry name" value="Cytochrome c oxidase subunit III-like"/>
    <property type="match status" value="1"/>
</dbReference>
<dbReference type="Pfam" id="PF00510">
    <property type="entry name" value="COX3"/>
    <property type="match status" value="1"/>
</dbReference>
<comment type="subcellular location">
    <subcellularLocation>
        <location evidence="1 7">Cell membrane</location>
        <topology evidence="1 7">Multi-pass membrane protein</topology>
    </subcellularLocation>
</comment>
<feature type="transmembrane region" description="Helical" evidence="8">
    <location>
        <begin position="252"/>
        <end position="272"/>
    </location>
</feature>
<dbReference type="Proteomes" id="UP001596417">
    <property type="component" value="Unassembled WGS sequence"/>
</dbReference>
<dbReference type="InterPro" id="IPR000298">
    <property type="entry name" value="Cyt_c_oxidase-like_su3"/>
</dbReference>
<evidence type="ECO:0000256" key="7">
    <source>
        <dbReference type="RuleBase" id="RU003376"/>
    </source>
</evidence>
<keyword evidence="11" id="KW-1185">Reference proteome</keyword>
<keyword evidence="5 8" id="KW-1133">Transmembrane helix</keyword>
<name>A0ABD5YK60_9EURY</name>
<evidence type="ECO:0000256" key="1">
    <source>
        <dbReference type="ARBA" id="ARBA00004651"/>
    </source>
</evidence>
<dbReference type="PROSITE" id="PS50253">
    <property type="entry name" value="COX3"/>
    <property type="match status" value="1"/>
</dbReference>
<proteinExistence type="inferred from homology"/>
<dbReference type="GO" id="GO:0005886">
    <property type="term" value="C:plasma membrane"/>
    <property type="evidence" value="ECO:0007669"/>
    <property type="project" value="UniProtKB-SubCell"/>
</dbReference>
<dbReference type="GeneID" id="76198844"/>
<protein>
    <submittedName>
        <fullName evidence="10">Heme-copper oxidase subunit III</fullName>
    </submittedName>
</protein>
<evidence type="ECO:0000256" key="2">
    <source>
        <dbReference type="ARBA" id="ARBA00010581"/>
    </source>
</evidence>
<dbReference type="EMBL" id="JBHTAX010000001">
    <property type="protein sequence ID" value="MFC7189277.1"/>
    <property type="molecule type" value="Genomic_DNA"/>
</dbReference>
<keyword evidence="6 8" id="KW-0472">Membrane</keyword>
<feature type="transmembrane region" description="Helical" evidence="8">
    <location>
        <begin position="132"/>
        <end position="155"/>
    </location>
</feature>
<dbReference type="InterPro" id="IPR024791">
    <property type="entry name" value="Cyt_c/ubiquinol_Oxase_su3"/>
</dbReference>
<evidence type="ECO:0000256" key="6">
    <source>
        <dbReference type="ARBA" id="ARBA00023136"/>
    </source>
</evidence>
<feature type="transmembrane region" description="Helical" evidence="8">
    <location>
        <begin position="167"/>
        <end position="187"/>
    </location>
</feature>
<evidence type="ECO:0000256" key="3">
    <source>
        <dbReference type="ARBA" id="ARBA00022475"/>
    </source>
</evidence>
<feature type="transmembrane region" description="Helical" evidence="8">
    <location>
        <begin position="95"/>
        <end position="120"/>
    </location>
</feature>
<evidence type="ECO:0000313" key="10">
    <source>
        <dbReference type="EMBL" id="MFC7189277.1"/>
    </source>
</evidence>
<feature type="domain" description="Heme-copper oxidase subunit III family profile" evidence="9">
    <location>
        <begin position="11"/>
        <end position="273"/>
    </location>
</feature>
<evidence type="ECO:0000313" key="11">
    <source>
        <dbReference type="Proteomes" id="UP001596417"/>
    </source>
</evidence>